<comment type="catalytic activity">
    <reaction evidence="10">
        <text>Cd(2+)(in) + ATP + H2O = Cd(2+)(out) + ADP + phosphate + H(+)</text>
        <dbReference type="Rhea" id="RHEA:12132"/>
        <dbReference type="ChEBI" id="CHEBI:15377"/>
        <dbReference type="ChEBI" id="CHEBI:15378"/>
        <dbReference type="ChEBI" id="CHEBI:30616"/>
        <dbReference type="ChEBI" id="CHEBI:43474"/>
        <dbReference type="ChEBI" id="CHEBI:48775"/>
        <dbReference type="ChEBI" id="CHEBI:456216"/>
        <dbReference type="EC" id="7.2.2.21"/>
    </reaction>
</comment>
<dbReference type="Proteomes" id="UP000095255">
    <property type="component" value="Unassembled WGS sequence"/>
</dbReference>
<keyword evidence="3" id="KW-0104">Cadmium</keyword>
<keyword evidence="11" id="KW-0067">ATP-binding</keyword>
<dbReference type="Pfam" id="PF00702">
    <property type="entry name" value="Hydrolase"/>
    <property type="match status" value="1"/>
</dbReference>
<dbReference type="EMBL" id="MJAT01000033">
    <property type="protein sequence ID" value="OEH85237.1"/>
    <property type="molecule type" value="Genomic_DNA"/>
</dbReference>
<evidence type="ECO:0000256" key="6">
    <source>
        <dbReference type="ARBA" id="ARBA00022967"/>
    </source>
</evidence>
<evidence type="ECO:0000256" key="4">
    <source>
        <dbReference type="ARBA" id="ARBA00022692"/>
    </source>
</evidence>
<keyword evidence="7" id="KW-1133">Transmembrane helix</keyword>
<dbReference type="InterPro" id="IPR008250">
    <property type="entry name" value="ATPase_P-typ_transduc_dom_A_sf"/>
</dbReference>
<proteinExistence type="inferred from homology"/>
<evidence type="ECO:0000256" key="1">
    <source>
        <dbReference type="ARBA" id="ARBA00004141"/>
    </source>
</evidence>
<dbReference type="InterPro" id="IPR044492">
    <property type="entry name" value="P_typ_ATPase_HD_dom"/>
</dbReference>
<evidence type="ECO:0000256" key="10">
    <source>
        <dbReference type="ARBA" id="ARBA00049338"/>
    </source>
</evidence>
<comment type="subcellular location">
    <subcellularLocation>
        <location evidence="11">Cell membrane</location>
    </subcellularLocation>
    <subcellularLocation>
        <location evidence="1">Membrane</location>
        <topology evidence="1">Multi-pass membrane protein</topology>
    </subcellularLocation>
</comment>
<dbReference type="EC" id="7.2.2.21" evidence="9"/>
<evidence type="ECO:0000256" key="11">
    <source>
        <dbReference type="RuleBase" id="RU362081"/>
    </source>
</evidence>
<gene>
    <name evidence="13" type="ORF">BHU72_06435</name>
</gene>
<dbReference type="InterPro" id="IPR036412">
    <property type="entry name" value="HAD-like_sf"/>
</dbReference>
<dbReference type="InterPro" id="IPR023214">
    <property type="entry name" value="HAD_sf"/>
</dbReference>
<dbReference type="GO" id="GO:0016887">
    <property type="term" value="F:ATP hydrolysis activity"/>
    <property type="evidence" value="ECO:0007669"/>
    <property type="project" value="InterPro"/>
</dbReference>
<dbReference type="InterPro" id="IPR051014">
    <property type="entry name" value="Cation_Transport_ATPase_IB"/>
</dbReference>
<sequence>MAQLAVHHVLPGRVRFKVLFPVASSIELERFVEKIPYIRSIRFTQETNSLLVYFDSKVAIKQLFIDVQHVVKLFWKDQKRKLVSESTNQSAETSAAIKKEISRIGIAVGAFVIERYFFPTSMQPGLSRLAHPATLAMLYAAGDIIKNGFKSLFVDKRITADTLTASAVLAAAIKGRPSSALTIVILSSVGELLTEYTANRTRNHITNMLKVDVPFVWRVDEYGKELKVPIETVQPGDTIAVFIGEKISVDGTIVGGMGSVDESSMTGEFIPKEVAEGSYVYAGSILKAGQIRIKVKHVGDGTAITRIIKLIEEAQSKQAPIQSFADKMSQSLVPVSFAMAGIVYFITRDWNRVMNMLFIDYACGLKLSTATAISASIGKAAKQGILVKGGQYIERLSNIDTVIFDKTGTITEGEPTIKQVYAFNGYTDREVIRFAASAEEHSSHPIASAIVNQAKIWNEEIPNHGEVETIVGRGIRSEIQGREILIGSDSFMTESGIDMSVLHSEQGADVRQKEDNLVFVGCDKKLMGVISIYDPVRFGMKRTINQLRRQGIDEIVLLTGDKKHNAQKISSNLFLDNYFAEALPEDKANIVKKYHHKGNTVMMVGDGINDAPALAYADIGVTLGGKRTDIAVEACDVIITGDDPLTLPTVIRLAQKTMNVIHQNFLATIVINSFAMLLGAAGTITPVVAAVIHNAATIGVVLNSSKILVTET</sequence>
<dbReference type="STRING" id="1390249.BHU72_06435"/>
<dbReference type="SFLD" id="SFLDF00027">
    <property type="entry name" value="p-type_atpase"/>
    <property type="match status" value="1"/>
</dbReference>
<dbReference type="PANTHER" id="PTHR48085:SF5">
    <property type="entry name" value="CADMIUM_ZINC-TRANSPORTING ATPASE HMA4-RELATED"/>
    <property type="match status" value="1"/>
</dbReference>
<dbReference type="NCBIfam" id="TIGR01494">
    <property type="entry name" value="ATPase_P-type"/>
    <property type="match status" value="1"/>
</dbReference>
<keyword evidence="11" id="KW-0547">Nucleotide-binding</keyword>
<dbReference type="GO" id="GO:0046872">
    <property type="term" value="F:metal ion binding"/>
    <property type="evidence" value="ECO:0007669"/>
    <property type="project" value="UniProtKB-KW"/>
</dbReference>
<protein>
    <recommendedName>
        <fullName evidence="9">Cd(2+)-exporting ATPase</fullName>
        <ecNumber evidence="9">7.2.2.21</ecNumber>
    </recommendedName>
</protein>
<evidence type="ECO:0000256" key="3">
    <source>
        <dbReference type="ARBA" id="ARBA00022539"/>
    </source>
</evidence>
<evidence type="ECO:0000256" key="2">
    <source>
        <dbReference type="ARBA" id="ARBA00006024"/>
    </source>
</evidence>
<keyword evidence="8" id="KW-0472">Membrane</keyword>
<keyword evidence="6" id="KW-1278">Translocase</keyword>
<name>A0A1E5L517_9FIRM</name>
<dbReference type="GO" id="GO:0005524">
    <property type="term" value="F:ATP binding"/>
    <property type="evidence" value="ECO:0007669"/>
    <property type="project" value="UniProtKB-UniRule"/>
</dbReference>
<dbReference type="SFLD" id="SFLDS00003">
    <property type="entry name" value="Haloacid_Dehalogenase"/>
    <property type="match status" value="1"/>
</dbReference>
<dbReference type="GO" id="GO:0005886">
    <property type="term" value="C:plasma membrane"/>
    <property type="evidence" value="ECO:0007669"/>
    <property type="project" value="UniProtKB-SubCell"/>
</dbReference>
<dbReference type="Gene3D" id="2.70.150.10">
    <property type="entry name" value="Calcium-transporting ATPase, cytoplasmic transduction domain A"/>
    <property type="match status" value="1"/>
</dbReference>
<dbReference type="PROSITE" id="PS00154">
    <property type="entry name" value="ATPASE_E1_E2"/>
    <property type="match status" value="1"/>
</dbReference>
<evidence type="ECO:0000256" key="8">
    <source>
        <dbReference type="ARBA" id="ARBA00023136"/>
    </source>
</evidence>
<dbReference type="RefSeq" id="WP_069702564.1">
    <property type="nucleotide sequence ID" value="NZ_MJAT01000033.1"/>
</dbReference>
<feature type="domain" description="P-type ATPase A" evidence="12">
    <location>
        <begin position="221"/>
        <end position="312"/>
    </location>
</feature>
<keyword evidence="4" id="KW-0812">Transmembrane</keyword>
<evidence type="ECO:0000259" key="12">
    <source>
        <dbReference type="Pfam" id="PF00122"/>
    </source>
</evidence>
<evidence type="ECO:0000256" key="9">
    <source>
        <dbReference type="ARBA" id="ARBA00039103"/>
    </source>
</evidence>
<evidence type="ECO:0000313" key="14">
    <source>
        <dbReference type="Proteomes" id="UP000095255"/>
    </source>
</evidence>
<dbReference type="InterPro" id="IPR018303">
    <property type="entry name" value="ATPase_P-typ_P_site"/>
</dbReference>
<dbReference type="PRINTS" id="PR00120">
    <property type="entry name" value="HATPASE"/>
</dbReference>
<keyword evidence="5 11" id="KW-0479">Metal-binding</keyword>
<dbReference type="NCBIfam" id="TIGR01525">
    <property type="entry name" value="ATPase-IB_hvy"/>
    <property type="match status" value="1"/>
</dbReference>
<dbReference type="InterPro" id="IPR023298">
    <property type="entry name" value="ATPase_P-typ_TM_dom_sf"/>
</dbReference>
<keyword evidence="14" id="KW-1185">Reference proteome</keyword>
<organism evidence="13 14">
    <name type="scientific">Desulfuribacillus stibiiarsenatis</name>
    <dbReference type="NCBI Taxonomy" id="1390249"/>
    <lineage>
        <taxon>Bacteria</taxon>
        <taxon>Bacillati</taxon>
        <taxon>Bacillota</taxon>
        <taxon>Desulfuribacillia</taxon>
        <taxon>Desulfuribacillales</taxon>
        <taxon>Desulfuribacillaceae</taxon>
        <taxon>Desulfuribacillus</taxon>
    </lineage>
</organism>
<dbReference type="AlphaFoldDB" id="A0A1E5L517"/>
<comment type="similarity">
    <text evidence="2 11">Belongs to the cation transport ATPase (P-type) (TC 3.A.3) family. Type IB subfamily.</text>
</comment>
<dbReference type="OrthoDB" id="9813266at2"/>
<dbReference type="InterPro" id="IPR023299">
    <property type="entry name" value="ATPase_P-typ_cyto_dom_N"/>
</dbReference>
<dbReference type="Pfam" id="PF00122">
    <property type="entry name" value="E1-E2_ATPase"/>
    <property type="match status" value="1"/>
</dbReference>
<dbReference type="Gene3D" id="3.40.1110.10">
    <property type="entry name" value="Calcium-transporting ATPase, cytoplasmic domain N"/>
    <property type="match status" value="1"/>
</dbReference>
<dbReference type="InterPro" id="IPR001757">
    <property type="entry name" value="P_typ_ATPase"/>
</dbReference>
<evidence type="ECO:0000256" key="5">
    <source>
        <dbReference type="ARBA" id="ARBA00022723"/>
    </source>
</evidence>
<dbReference type="Gene3D" id="3.40.50.1000">
    <property type="entry name" value="HAD superfamily/HAD-like"/>
    <property type="match status" value="1"/>
</dbReference>
<dbReference type="GO" id="GO:0008551">
    <property type="term" value="F:P-type cadmium transporter activity"/>
    <property type="evidence" value="ECO:0007669"/>
    <property type="project" value="UniProtKB-EC"/>
</dbReference>
<dbReference type="PANTHER" id="PTHR48085">
    <property type="entry name" value="CADMIUM/ZINC-TRANSPORTING ATPASE HMA2-RELATED"/>
    <property type="match status" value="1"/>
</dbReference>
<dbReference type="PRINTS" id="PR00119">
    <property type="entry name" value="CATATPASE"/>
</dbReference>
<keyword evidence="11" id="KW-1003">Cell membrane</keyword>
<dbReference type="SFLD" id="SFLDG00002">
    <property type="entry name" value="C1.7:_P-type_atpase_like"/>
    <property type="match status" value="1"/>
</dbReference>
<reference evidence="13 14" key="1">
    <citation type="submission" date="2016-09" db="EMBL/GenBank/DDBJ databases">
        <title>Desulfuribacillus arsenicus sp. nov., an obligately anaerobic, dissimilatory arsenic- and antimonate-reducing bacterium isolated from anoxic sediments.</title>
        <authorList>
            <person name="Abin C.A."/>
            <person name="Hollibaugh J.T."/>
        </authorList>
    </citation>
    <scope>NUCLEOTIDE SEQUENCE [LARGE SCALE GENOMIC DNA]</scope>
    <source>
        <strain evidence="13 14">MLFW-2</strain>
    </source>
</reference>
<dbReference type="SUPFAM" id="SSF56784">
    <property type="entry name" value="HAD-like"/>
    <property type="match status" value="1"/>
</dbReference>
<accession>A0A1E5L517</accession>
<comment type="caution">
    <text evidence="13">The sequence shown here is derived from an EMBL/GenBank/DDBJ whole genome shotgun (WGS) entry which is preliminary data.</text>
</comment>
<dbReference type="InterPro" id="IPR059000">
    <property type="entry name" value="ATPase_P-type_domA"/>
</dbReference>
<dbReference type="InterPro" id="IPR027256">
    <property type="entry name" value="P-typ_ATPase_IB"/>
</dbReference>
<evidence type="ECO:0000313" key="13">
    <source>
        <dbReference type="EMBL" id="OEH85237.1"/>
    </source>
</evidence>
<dbReference type="SUPFAM" id="SSF81665">
    <property type="entry name" value="Calcium ATPase, transmembrane domain M"/>
    <property type="match status" value="1"/>
</dbReference>
<dbReference type="SUPFAM" id="SSF81653">
    <property type="entry name" value="Calcium ATPase, transduction domain A"/>
    <property type="match status" value="1"/>
</dbReference>
<evidence type="ECO:0000256" key="7">
    <source>
        <dbReference type="ARBA" id="ARBA00022989"/>
    </source>
</evidence>